<feature type="domain" description="Fibronectin type-III" evidence="6">
    <location>
        <begin position="427"/>
        <end position="515"/>
    </location>
</feature>
<evidence type="ECO:0000256" key="2">
    <source>
        <dbReference type="ARBA" id="ARBA00023326"/>
    </source>
</evidence>
<dbReference type="InterPro" id="IPR013783">
    <property type="entry name" value="Ig-like_fold"/>
</dbReference>
<dbReference type="PROSITE" id="PS50853">
    <property type="entry name" value="FN3"/>
    <property type="match status" value="1"/>
</dbReference>
<feature type="chain" id="PRO_5011472169" description="Fibronectin type-III domain-containing protein" evidence="5">
    <location>
        <begin position="23"/>
        <end position="670"/>
    </location>
</feature>
<sequence>MLVVALLATSGVVVATAPPAQAAGDQHGAGQVVLNPGGGTASDGRDGLRIVLNASAHRMGVPAPAASDQIWFANSVQYCCLTGAGPHLNVGGTLFGESGASGGGSSWTSVTVVGTSGAAAKGLPSTTGDATAHLRYTAVKNGRTYTVDRRVAYTFPNHFFRDTYTFTIPAGNTDPVRFYSGGDTSPGSGTEGFGVGLTSPVRSVISVNPGSGKLVGQREVPGSKPFDGATSGPFDSPYDTVAEGGNVGFAVAASEHDTGFMTQWNLGSRPGTRVRAQETFVGFQGTSMSAAFRASEVAAGAPVLLDLSVLNSTRTEVSGLGYTFTLPAGMEIAGGERTSNCGGSLSPNGRTVTLTGGRVPLADNCVVSVPVSAPAGTYTIGRSAVSGLAVATNGVGSATLTVTAPSTPVLPPAPPTTPAPEAPAPSAPGAPTGLTTAPERSAVLVSWRAPATGSPAERYRVTADPGSASCDTTGLSCVLGGVAGTSYTYTVTPYGAGGVAGTPATVRTSVAVEAPQIPESAPETPLTLTTDRGPITKASPGEAITVIGDGFLPFSTVTIVIHSTPTTLGQVTTDADGTFSQAVVVPPGLEVGEHSLVAYGVDPDGEPHLLRMDVTVAAAEASAEPADGSLPMTGQNVQPVTYVAVASGLLAVGFLLILGGRTRRRPEHRL</sequence>
<keyword evidence="1" id="KW-0326">Glycosidase</keyword>
<dbReference type="EMBL" id="FNBT01000005">
    <property type="protein sequence ID" value="SDF65555.1"/>
    <property type="molecule type" value="Genomic_DNA"/>
</dbReference>
<proteinExistence type="predicted"/>
<dbReference type="Proteomes" id="UP000199406">
    <property type="component" value="Unassembled WGS sequence"/>
</dbReference>
<feature type="region of interest" description="Disordered" evidence="3">
    <location>
        <begin position="406"/>
        <end position="436"/>
    </location>
</feature>
<feature type="signal peptide" evidence="5">
    <location>
        <begin position="1"/>
        <end position="22"/>
    </location>
</feature>
<keyword evidence="1" id="KW-0378">Hydrolase</keyword>
<accession>A0A1G7MUQ6</accession>
<name>A0A1G7MUQ6_9ACTN</name>
<gene>
    <name evidence="7" type="ORF">SAMN05660662_2938</name>
</gene>
<dbReference type="InterPro" id="IPR003961">
    <property type="entry name" value="FN3_dom"/>
</dbReference>
<keyword evidence="2" id="KW-0119">Carbohydrate metabolism</keyword>
<dbReference type="Gene3D" id="2.60.40.10">
    <property type="entry name" value="Immunoglobulins"/>
    <property type="match status" value="1"/>
</dbReference>
<dbReference type="Pfam" id="PF25564">
    <property type="entry name" value="DUF7933"/>
    <property type="match status" value="1"/>
</dbReference>
<dbReference type="AlphaFoldDB" id="A0A1G7MUQ6"/>
<dbReference type="SUPFAM" id="SSF49265">
    <property type="entry name" value="Fibronectin type III"/>
    <property type="match status" value="1"/>
</dbReference>
<evidence type="ECO:0000259" key="6">
    <source>
        <dbReference type="PROSITE" id="PS50853"/>
    </source>
</evidence>
<dbReference type="GO" id="GO:0016798">
    <property type="term" value="F:hydrolase activity, acting on glycosyl bonds"/>
    <property type="evidence" value="ECO:0007669"/>
    <property type="project" value="UniProtKB-KW"/>
</dbReference>
<feature type="transmembrane region" description="Helical" evidence="4">
    <location>
        <begin position="640"/>
        <end position="660"/>
    </location>
</feature>
<reference evidence="8" key="1">
    <citation type="submission" date="2016-10" db="EMBL/GenBank/DDBJ databases">
        <authorList>
            <person name="Varghese N."/>
            <person name="Submissions S."/>
        </authorList>
    </citation>
    <scope>NUCLEOTIDE SEQUENCE [LARGE SCALE GENOMIC DNA]</scope>
    <source>
        <strain evidence="8">DSM 44268</strain>
    </source>
</reference>
<keyword evidence="4" id="KW-0472">Membrane</keyword>
<organism evidence="7 8">
    <name type="scientific">Blastococcus aurantiacus</name>
    <dbReference type="NCBI Taxonomy" id="1550231"/>
    <lineage>
        <taxon>Bacteria</taxon>
        <taxon>Bacillati</taxon>
        <taxon>Actinomycetota</taxon>
        <taxon>Actinomycetes</taxon>
        <taxon>Geodermatophilales</taxon>
        <taxon>Geodermatophilaceae</taxon>
        <taxon>Blastococcus</taxon>
    </lineage>
</organism>
<evidence type="ECO:0000256" key="5">
    <source>
        <dbReference type="SAM" id="SignalP"/>
    </source>
</evidence>
<dbReference type="GO" id="GO:0000272">
    <property type="term" value="P:polysaccharide catabolic process"/>
    <property type="evidence" value="ECO:0007669"/>
    <property type="project" value="UniProtKB-KW"/>
</dbReference>
<evidence type="ECO:0000256" key="1">
    <source>
        <dbReference type="ARBA" id="ARBA00023295"/>
    </source>
</evidence>
<dbReference type="STRING" id="1550231.SAMN05660662_2938"/>
<keyword evidence="2" id="KW-0624">Polysaccharide degradation</keyword>
<keyword evidence="5" id="KW-0732">Signal</keyword>
<evidence type="ECO:0000313" key="7">
    <source>
        <dbReference type="EMBL" id="SDF65555.1"/>
    </source>
</evidence>
<evidence type="ECO:0000313" key="8">
    <source>
        <dbReference type="Proteomes" id="UP000199406"/>
    </source>
</evidence>
<keyword evidence="8" id="KW-1185">Reference proteome</keyword>
<protein>
    <recommendedName>
        <fullName evidence="6">Fibronectin type-III domain-containing protein</fullName>
    </recommendedName>
</protein>
<evidence type="ECO:0000256" key="4">
    <source>
        <dbReference type="SAM" id="Phobius"/>
    </source>
</evidence>
<keyword evidence="4" id="KW-1133">Transmembrane helix</keyword>
<dbReference type="InterPro" id="IPR057693">
    <property type="entry name" value="DUF7933"/>
</dbReference>
<evidence type="ECO:0000256" key="3">
    <source>
        <dbReference type="SAM" id="MobiDB-lite"/>
    </source>
</evidence>
<feature type="compositionally biased region" description="Pro residues" evidence="3">
    <location>
        <begin position="408"/>
        <end position="428"/>
    </location>
</feature>
<dbReference type="InterPro" id="IPR036116">
    <property type="entry name" value="FN3_sf"/>
</dbReference>
<keyword evidence="4" id="KW-0812">Transmembrane</keyword>